<keyword evidence="1" id="KW-1188">Viral release from host cell</keyword>
<evidence type="ECO:0000259" key="2">
    <source>
        <dbReference type="Pfam" id="PF10145"/>
    </source>
</evidence>
<evidence type="ECO:0000313" key="3">
    <source>
        <dbReference type="EMBL" id="MFI8748840.1"/>
    </source>
</evidence>
<comment type="caution">
    <text evidence="3">The sequence shown here is derived from an EMBL/GenBank/DDBJ whole genome shotgun (WGS) entry which is preliminary data.</text>
</comment>
<dbReference type="Pfam" id="PF10145">
    <property type="entry name" value="PhageMin_Tail"/>
    <property type="match status" value="1"/>
</dbReference>
<evidence type="ECO:0000256" key="1">
    <source>
        <dbReference type="ARBA" id="ARBA00022612"/>
    </source>
</evidence>
<proteinExistence type="predicted"/>
<dbReference type="PANTHER" id="PTHR37813:SF1">
    <property type="entry name" value="FELS-2 PROPHAGE PROTEIN"/>
    <property type="match status" value="1"/>
</dbReference>
<protein>
    <submittedName>
        <fullName evidence="3">Phage tail tape measure protein</fullName>
    </submittedName>
</protein>
<gene>
    <name evidence="3" type="ORF">ACIGG6_02375</name>
</gene>
<reference evidence="3 4" key="1">
    <citation type="submission" date="2024-10" db="EMBL/GenBank/DDBJ databases">
        <title>The Natural Products Discovery Center: Release of the First 8490 Sequenced Strains for Exploring Actinobacteria Biosynthetic Diversity.</title>
        <authorList>
            <person name="Kalkreuter E."/>
            <person name="Kautsar S.A."/>
            <person name="Yang D."/>
            <person name="Bader C.D."/>
            <person name="Teijaro C.N."/>
            <person name="Fluegel L."/>
            <person name="Davis C.M."/>
            <person name="Simpson J.R."/>
            <person name="Lauterbach L."/>
            <person name="Steele A.D."/>
            <person name="Gui C."/>
            <person name="Meng S."/>
            <person name="Li G."/>
            <person name="Viehrig K."/>
            <person name="Ye F."/>
            <person name="Su P."/>
            <person name="Kiefer A.F."/>
            <person name="Nichols A."/>
            <person name="Cepeda A.J."/>
            <person name="Yan W."/>
            <person name="Fan B."/>
            <person name="Jiang Y."/>
            <person name="Adhikari A."/>
            <person name="Zheng C.-J."/>
            <person name="Schuster L."/>
            <person name="Cowan T.M."/>
            <person name="Smanski M.J."/>
            <person name="Chevrette M.G."/>
            <person name="De Carvalho L.P.S."/>
            <person name="Shen B."/>
        </authorList>
    </citation>
    <scope>NUCLEOTIDE SEQUENCE [LARGE SCALE GENOMIC DNA]</scope>
    <source>
        <strain evidence="3 4">NPDC077409</strain>
    </source>
</reference>
<evidence type="ECO:0000313" key="4">
    <source>
        <dbReference type="Proteomes" id="UP001614338"/>
    </source>
</evidence>
<accession>A0ABW8BNS8</accession>
<dbReference type="RefSeq" id="WP_399841862.1">
    <property type="nucleotide sequence ID" value="NZ_JBITWC010000003.1"/>
</dbReference>
<dbReference type="Proteomes" id="UP001614338">
    <property type="component" value="Unassembled WGS sequence"/>
</dbReference>
<dbReference type="NCBIfam" id="TIGR01760">
    <property type="entry name" value="tape_meas_TP901"/>
    <property type="match status" value="1"/>
</dbReference>
<feature type="domain" description="Phage tail tape measure protein" evidence="2">
    <location>
        <begin position="99"/>
        <end position="296"/>
    </location>
</feature>
<name>A0ABW8BNS8_9GAMM</name>
<dbReference type="EMBL" id="JBITWC010000003">
    <property type="protein sequence ID" value="MFI8748840.1"/>
    <property type="molecule type" value="Genomic_DNA"/>
</dbReference>
<keyword evidence="4" id="KW-1185">Reference proteome</keyword>
<organism evidence="3 4">
    <name type="scientific">Vreelandella lionensis</name>
    <dbReference type="NCBI Taxonomy" id="1144478"/>
    <lineage>
        <taxon>Bacteria</taxon>
        <taxon>Pseudomonadati</taxon>
        <taxon>Pseudomonadota</taxon>
        <taxon>Gammaproteobacteria</taxon>
        <taxon>Oceanospirillales</taxon>
        <taxon>Halomonadaceae</taxon>
        <taxon>Vreelandella</taxon>
    </lineage>
</organism>
<sequence>MADLEKTVAIIFEGVDQMGAGITSATGKIDDFTSKVEQAAAPLANVTKAILAAEVAAAALAVAFGQKAISEATKFEAALADLQKTLGEGDGSAESYAAELNELSNAYGVSSDLLVQSMADYKQAGFTAEESLGLVKNGLDLVIAGDVEAAQSSEILVQALKGFKAPASEANQLLEVLNASSNTYATDVEQLAQGMGMLSPIASTLGLSFEETAELLIPVIEVFRSGPEAANALRTGLLQLGADTAPVTDTLERLGIAQRDSNGVLRSSTEILKDVAAATSDMEAAEKLFVAQQLFGIEQSSKMVEVLGSLERGNIDVAAAMQNSSTVAEEVAIKLATAERTAQRTATAFDNMAGTIGGKFLTEMTGINNAIGEIFRQMDGAVAAGELDPLFEELNGHLKQIERLALEVANALPEALENADYSGFSDGLEALFGDLENVEITAEDLQGVIEGLGSGFRSLSEFTSGTIEVFKGVAEVMGPVIQAFTELDSDTQQWLGVIGGAALVVGPTVAVIGSLTTAVGALAGTGGVLAQAITRSDSLMEKFGKGSGLALVAFELGEAFVNARERLREFNEQPITLAEKINSDLADIENIQGDEFSIFNVENIAAGYETIKQYFGWGSEAEADFNQLSEAAVAAAVKVVESAGSIGGESAEDVKRISDAAIEAALGVANASSDLESAFSGLNIPLIDQLANLPGPMEDAAYHIVSGSADITASVGEIEDAANRLHHAFLNGLIDEDQLYSGISALSELKGQLSETADSQEALTGEVLSSEEAILKARQAVLDQTLALEELASNERIKNMEFAVDFQIAKMETDAKKVEAILSATSETISSTADAAASMFGILGDLSFGDRFAARDAIEQQLEIQQQAADQQEKLIAAQIKSLNAKTQALQNGDGLIKISSDGLEPALEMIMWEVIEKVQMRANAEGAEFLLGL</sequence>
<dbReference type="PANTHER" id="PTHR37813">
    <property type="entry name" value="FELS-2 PROPHAGE PROTEIN"/>
    <property type="match status" value="1"/>
</dbReference>
<dbReference type="InterPro" id="IPR010090">
    <property type="entry name" value="Phage_tape_meas"/>
</dbReference>